<dbReference type="InterPro" id="IPR019734">
    <property type="entry name" value="TPR_rpt"/>
</dbReference>
<dbReference type="Pfam" id="PF13374">
    <property type="entry name" value="TPR_10"/>
    <property type="match status" value="1"/>
</dbReference>
<sequence>MTRAPGVADFVLETYPTCRTEDEPKLEAERWLQYIESGSPNFQLTMMIQTRHIGSSHPQRTWEDNQENPTTDERTTPSKRNHGLKTLFKSNRSSGTNKDTQEQGESSARKVFWPRDYLVPDLPIARVWTYGYNADVIGGIFEGNNQNSVSQHGRDLQAKLERDLDNRDPIIFVAHSLGGIILKDALRRSETCRSRTKLVVFLGTPHQGSPFAGWGLIASNLAKAVLQASNQAMLRALEVNAEVLDNIHDEFLRLVPREGIRIHSFQEAKGLTGIAGLSGKVVDGFSSKTGLPTEKVETIDANHMQMARCKDRGDEQYRSISGVLREFIRKEVVELSVATEHRAAQNTHSRIAEGTATPAMDAASHANSPVYQIPLSRNRNFVGRSEIFETIRGRLFGTKTDQKLAVVGLGGVGKTQLALHVAYWVKDHTPDFSVVWLPVVSQSNFEQAYVELARRMNIEKNAAGEDVKDFVRRFLESDRRKWFLVIDNADDMNVLHGSTESNGGISRYLPNTENCVVLFTTRSMDVAVSVTSTGVVDLDEMGLSESTDFLTKSLIRKDLLRDQQTTEQLLQELSYLPLAIAQAAAYLNRNKHLSIQRYLELLRGTEQDMISLLSREFEDLTRYRGSRNAVATTWLVSFDQIQEIDRPASDLLSFLSCIESKAIPRSILPLTSTEEAMENAIGTLCGYTFLVVREDGETFDMHRLVHMAARIWIRQHDRLERATSDTISHLEAIFPFNDSRNRKLWRVYLPHAIRLLGENNGIPFQDTCDLSYRVGACLSKDRRFRESIKYYTAVYEYRRANLPEDNLDRLLAEQSLAKAYLGNSQIKKAVEMLEHVVSIESQTLAEKDNTRLSAEHALASAYLADMQIKKAIDIYRHVLGIRSRTLDKKDRAILSSEYELAKAYCLDWQFEKAVGLLEHVVDVRRRTLDEENYDRLVSEELLAVAYINVGRNKEAVAILEYVVEVEARVLNEEDPSRLTAKHALAVAYRKNGRIKEAIAILEQVVEVQSQILQETDRSRLISQQELGSAYLEGGRIKEAIAILEHVVEVESQIMQETDRDQLTSQHELARAYLEDCRAGDAIRLLQHVAAVDAKILPEDDPERALSVDMLKRAQQEFEEEWTDTDSSS</sequence>
<evidence type="ECO:0000313" key="3">
    <source>
        <dbReference type="EMBL" id="KAK9775325.1"/>
    </source>
</evidence>
<dbReference type="Gene3D" id="3.40.50.1820">
    <property type="entry name" value="alpha/beta hydrolase"/>
    <property type="match status" value="1"/>
</dbReference>
<name>A0ABR2XNS8_9PEZI</name>
<comment type="caution">
    <text evidence="3">The sequence shown here is derived from an EMBL/GenBank/DDBJ whole genome shotgun (WGS) entry which is preliminary data.</text>
</comment>
<dbReference type="Pfam" id="PF13181">
    <property type="entry name" value="TPR_8"/>
    <property type="match status" value="1"/>
</dbReference>
<evidence type="ECO:0000313" key="4">
    <source>
        <dbReference type="Proteomes" id="UP001465668"/>
    </source>
</evidence>
<dbReference type="EMBL" id="JARVKM010000035">
    <property type="protein sequence ID" value="KAK9775325.1"/>
    <property type="molecule type" value="Genomic_DNA"/>
</dbReference>
<keyword evidence="4" id="KW-1185">Reference proteome</keyword>
<protein>
    <recommendedName>
        <fullName evidence="2">NB-ARC domain-containing protein</fullName>
    </recommendedName>
</protein>
<organism evidence="3 4">
    <name type="scientific">Seiridium cardinale</name>
    <dbReference type="NCBI Taxonomy" id="138064"/>
    <lineage>
        <taxon>Eukaryota</taxon>
        <taxon>Fungi</taxon>
        <taxon>Dikarya</taxon>
        <taxon>Ascomycota</taxon>
        <taxon>Pezizomycotina</taxon>
        <taxon>Sordariomycetes</taxon>
        <taxon>Xylariomycetidae</taxon>
        <taxon>Amphisphaeriales</taxon>
        <taxon>Sporocadaceae</taxon>
        <taxon>Seiridium</taxon>
    </lineage>
</organism>
<dbReference type="InterPro" id="IPR027417">
    <property type="entry name" value="P-loop_NTPase"/>
</dbReference>
<proteinExistence type="predicted"/>
<accession>A0ABR2XNS8</accession>
<gene>
    <name evidence="3" type="ORF">SCAR479_08001</name>
</gene>
<feature type="domain" description="NB-ARC" evidence="2">
    <location>
        <begin position="388"/>
        <end position="546"/>
    </location>
</feature>
<dbReference type="InterPro" id="IPR002182">
    <property type="entry name" value="NB-ARC"/>
</dbReference>
<dbReference type="PANTHER" id="PTHR46082">
    <property type="entry name" value="ATP/GTP-BINDING PROTEIN-RELATED"/>
    <property type="match status" value="1"/>
</dbReference>
<dbReference type="PANTHER" id="PTHR46082:SF6">
    <property type="entry name" value="AAA+ ATPASE DOMAIN-CONTAINING PROTEIN-RELATED"/>
    <property type="match status" value="1"/>
</dbReference>
<dbReference type="Pfam" id="PF00931">
    <property type="entry name" value="NB-ARC"/>
    <property type="match status" value="1"/>
</dbReference>
<dbReference type="InterPro" id="IPR053137">
    <property type="entry name" value="NLR-like"/>
</dbReference>
<dbReference type="Pfam" id="PF13424">
    <property type="entry name" value="TPR_12"/>
    <property type="match status" value="1"/>
</dbReference>
<dbReference type="SUPFAM" id="SSF48452">
    <property type="entry name" value="TPR-like"/>
    <property type="match status" value="3"/>
</dbReference>
<dbReference type="Proteomes" id="UP001465668">
    <property type="component" value="Unassembled WGS sequence"/>
</dbReference>
<dbReference type="Gene3D" id="1.25.40.10">
    <property type="entry name" value="Tetratricopeptide repeat domain"/>
    <property type="match status" value="2"/>
</dbReference>
<dbReference type="SUPFAM" id="SSF52540">
    <property type="entry name" value="P-loop containing nucleoside triphosphate hydrolases"/>
    <property type="match status" value="1"/>
</dbReference>
<dbReference type="InterPro" id="IPR029058">
    <property type="entry name" value="AB_hydrolase_fold"/>
</dbReference>
<dbReference type="SMART" id="SM00028">
    <property type="entry name" value="TPR"/>
    <property type="match status" value="5"/>
</dbReference>
<feature type="compositionally biased region" description="Polar residues" evidence="1">
    <location>
        <begin position="88"/>
        <end position="106"/>
    </location>
</feature>
<evidence type="ECO:0000256" key="1">
    <source>
        <dbReference type="SAM" id="MobiDB-lite"/>
    </source>
</evidence>
<reference evidence="3 4" key="1">
    <citation type="submission" date="2024-02" db="EMBL/GenBank/DDBJ databases">
        <title>First draft genome assembly of two strains of Seiridium cardinale.</title>
        <authorList>
            <person name="Emiliani G."/>
            <person name="Scali E."/>
        </authorList>
    </citation>
    <scope>NUCLEOTIDE SEQUENCE [LARGE SCALE GENOMIC DNA]</scope>
    <source>
        <strain evidence="3 4">BM-138-000479</strain>
    </source>
</reference>
<evidence type="ECO:0000259" key="2">
    <source>
        <dbReference type="Pfam" id="PF00931"/>
    </source>
</evidence>
<feature type="region of interest" description="Disordered" evidence="1">
    <location>
        <begin position="53"/>
        <end position="107"/>
    </location>
</feature>
<dbReference type="SUPFAM" id="SSF53474">
    <property type="entry name" value="alpha/beta-Hydrolases"/>
    <property type="match status" value="1"/>
</dbReference>
<dbReference type="InterPro" id="IPR011990">
    <property type="entry name" value="TPR-like_helical_dom_sf"/>
</dbReference>
<dbReference type="Gene3D" id="3.40.50.300">
    <property type="entry name" value="P-loop containing nucleotide triphosphate hydrolases"/>
    <property type="match status" value="1"/>
</dbReference>